<evidence type="ECO:0000259" key="1">
    <source>
        <dbReference type="PROSITE" id="PS50181"/>
    </source>
</evidence>
<reference evidence="2" key="1">
    <citation type="submission" date="2021-02" db="EMBL/GenBank/DDBJ databases">
        <authorList>
            <person name="Nowell W R."/>
        </authorList>
    </citation>
    <scope>NUCLEOTIDE SEQUENCE</scope>
</reference>
<dbReference type="EMBL" id="CAJNOE010001115">
    <property type="protein sequence ID" value="CAF1388840.1"/>
    <property type="molecule type" value="Genomic_DNA"/>
</dbReference>
<protein>
    <recommendedName>
        <fullName evidence="1">F-box domain-containing protein</fullName>
    </recommendedName>
</protein>
<dbReference type="PROSITE" id="PS50181">
    <property type="entry name" value="FBOX"/>
    <property type="match status" value="1"/>
</dbReference>
<accession>A0A815JZH2</accession>
<feature type="domain" description="F-box" evidence="1">
    <location>
        <begin position="5"/>
        <end position="54"/>
    </location>
</feature>
<dbReference type="AlphaFoldDB" id="A0A815JZH2"/>
<name>A0A815JZH2_9BILA</name>
<dbReference type="InterPro" id="IPR001810">
    <property type="entry name" value="F-box_dom"/>
</dbReference>
<dbReference type="Proteomes" id="UP000663860">
    <property type="component" value="Unassembled WGS sequence"/>
</dbReference>
<evidence type="ECO:0000313" key="2">
    <source>
        <dbReference type="EMBL" id="CAF1388840.1"/>
    </source>
</evidence>
<sequence length="570" mass="66735">MDGRTVHLLDLPDEILLIILKKLGSVDVLYSLLNVNKRLDQMARSVNNTKFLNFSINNVQLNRFCCEILPQIHHNIVSLTLEIFSMERIILACEYPNLTIIVLTNFLPDILLQYLTDESPISRLLQQQIRHLTVKCDKEMVINRSFTDVCVRILAIGRNLSYLNVHQWLITNHACLSIRDRPPNVCLSSNLHTTFIYVDTFDDCLCLLDGRLEQLRSFTVHILLITGSVVNNNNQKILFNLKEFSLISYLHTTAYDCQLLPLLRRMPNLETLTLDLEIIRLTVIDGLHLNKELLIHMIYLNNYLHTTAYDCQILPLLRRMPNLKTLTFGLNIVRLTVIDGLRLNEELLIHMKYLNKFIFHICTVLTDFEANYLLTMNDIKNTFLNWKYSSVSCCIDHFSDGYSYYHIYSTPFQMTDFMCLSNSFRGQDFLYVSSLWLFDTRPFEHDFFEWLSQACPLLKDLLIANLIPQKDKRQVKIIDDKLIVSKISYLHLSRLCLFLAHIDYVDQFLCYTNMYLSTLHTLSIQYDKLVAVTDNFTNDAKQTNCSQIKQIVFYQLLVLTKDFYKYFPCL</sequence>
<organism evidence="2 3">
    <name type="scientific">Adineta steineri</name>
    <dbReference type="NCBI Taxonomy" id="433720"/>
    <lineage>
        <taxon>Eukaryota</taxon>
        <taxon>Metazoa</taxon>
        <taxon>Spiralia</taxon>
        <taxon>Gnathifera</taxon>
        <taxon>Rotifera</taxon>
        <taxon>Eurotatoria</taxon>
        <taxon>Bdelloidea</taxon>
        <taxon>Adinetida</taxon>
        <taxon>Adinetidae</taxon>
        <taxon>Adineta</taxon>
    </lineage>
</organism>
<proteinExistence type="predicted"/>
<evidence type="ECO:0000313" key="3">
    <source>
        <dbReference type="Proteomes" id="UP000663860"/>
    </source>
</evidence>
<gene>
    <name evidence="2" type="ORF">IZO911_LOCUS38837</name>
</gene>
<comment type="caution">
    <text evidence="2">The sequence shown here is derived from an EMBL/GenBank/DDBJ whole genome shotgun (WGS) entry which is preliminary data.</text>
</comment>